<dbReference type="Proteomes" id="UP001181355">
    <property type="component" value="Chromosome"/>
</dbReference>
<accession>A0ABY9RIL3</accession>
<reference evidence="1" key="1">
    <citation type="submission" date="2023-09" db="EMBL/GenBank/DDBJ databases">
        <title>Undibacterium sp. 20NA77.5 isolated from freshwater.</title>
        <authorList>
            <person name="Le V."/>
            <person name="Ko S.-R."/>
            <person name="Ahn C.-Y."/>
            <person name="Oh H.-M."/>
        </authorList>
    </citation>
    <scope>NUCLEOTIDE SEQUENCE</scope>
    <source>
        <strain evidence="1">20NA77.5</strain>
    </source>
</reference>
<gene>
    <name evidence="1" type="ORF">RF679_15950</name>
</gene>
<evidence type="ECO:0008006" key="3">
    <source>
        <dbReference type="Google" id="ProtNLM"/>
    </source>
</evidence>
<name>A0ABY9RIL3_9BURK</name>
<dbReference type="RefSeq" id="WP_309481618.1">
    <property type="nucleotide sequence ID" value="NZ_CP133720.1"/>
</dbReference>
<protein>
    <recommendedName>
        <fullName evidence="3">GIY-YIG domain-containing protein</fullName>
    </recommendedName>
</protein>
<organism evidence="1 2">
    <name type="scientific">Undibacterium cyanobacteriorum</name>
    <dbReference type="NCBI Taxonomy" id="3073561"/>
    <lineage>
        <taxon>Bacteria</taxon>
        <taxon>Pseudomonadati</taxon>
        <taxon>Pseudomonadota</taxon>
        <taxon>Betaproteobacteria</taxon>
        <taxon>Burkholderiales</taxon>
        <taxon>Oxalobacteraceae</taxon>
        <taxon>Undibacterium</taxon>
    </lineage>
</organism>
<keyword evidence="2" id="KW-1185">Reference proteome</keyword>
<evidence type="ECO:0000313" key="2">
    <source>
        <dbReference type="Proteomes" id="UP001181355"/>
    </source>
</evidence>
<dbReference type="EMBL" id="CP133720">
    <property type="protein sequence ID" value="WMW80125.1"/>
    <property type="molecule type" value="Genomic_DNA"/>
</dbReference>
<dbReference type="Pfam" id="PF22945">
    <property type="entry name" value="LEM-3_GIY-YIG"/>
    <property type="match status" value="1"/>
</dbReference>
<proteinExistence type="predicted"/>
<sequence length="284" mass="32645">MKQKKIRSLQKIGNTNDKIHRTAQEKLGLYVYVLVDPRTAEVFYVGKGGGTTNGNERVLHHFKEAKKFAFGEYSKVPSSKTKRILEIWDKGYDVQWWIIRHGIEDQRICDQIEAAVIDAFSLAKSKILNAIRGYGAKQSGLISSKDVTLLNPAPVNPRKKHSTVFLFPINQLMGERKDLYEATRKYWSVSKKWRDIADSIAIGVNNQTSAACFSIDKWRKCDAKFSFTGHDMTDNHELARKNLSLIIENAKGYWQRGGFLIVEFDGKNHFRYLRGSKNKEWIKL</sequence>
<dbReference type="CDD" id="cd10440">
    <property type="entry name" value="GIY-YIG_COG3680"/>
    <property type="match status" value="1"/>
</dbReference>
<evidence type="ECO:0000313" key="1">
    <source>
        <dbReference type="EMBL" id="WMW80125.1"/>
    </source>
</evidence>